<comment type="similarity">
    <text evidence="2">Belongs to the EMC4 family.</text>
</comment>
<evidence type="ECO:0000256" key="3">
    <source>
        <dbReference type="ARBA" id="ARBA00020820"/>
    </source>
</evidence>
<protein>
    <recommendedName>
        <fullName evidence="3">ER membrane protein complex subunit 4</fullName>
    </recommendedName>
</protein>
<evidence type="ECO:0000256" key="8">
    <source>
        <dbReference type="SAM" id="Phobius"/>
    </source>
</evidence>
<feature type="transmembrane region" description="Helical" evidence="8">
    <location>
        <begin position="72"/>
        <end position="97"/>
    </location>
</feature>
<dbReference type="Pfam" id="PF06417">
    <property type="entry name" value="EMC4"/>
    <property type="match status" value="1"/>
</dbReference>
<evidence type="ECO:0000256" key="4">
    <source>
        <dbReference type="ARBA" id="ARBA00022692"/>
    </source>
</evidence>
<proteinExistence type="inferred from homology"/>
<evidence type="ECO:0000256" key="2">
    <source>
        <dbReference type="ARBA" id="ARBA00007715"/>
    </source>
</evidence>
<reference evidence="9" key="1">
    <citation type="submission" date="2021-01" db="EMBL/GenBank/DDBJ databases">
        <authorList>
            <person name="Corre E."/>
            <person name="Pelletier E."/>
            <person name="Niang G."/>
            <person name="Scheremetjew M."/>
            <person name="Finn R."/>
            <person name="Kale V."/>
            <person name="Holt S."/>
            <person name="Cochrane G."/>
            <person name="Meng A."/>
            <person name="Brown T."/>
            <person name="Cohen L."/>
        </authorList>
    </citation>
    <scope>NUCLEOTIDE SEQUENCE</scope>
    <source>
        <strain evidence="9">CCMP1413</strain>
    </source>
</reference>
<dbReference type="PANTHER" id="PTHR19315">
    <property type="entry name" value="ER MEMBRANE PROTEIN COMPLEX SUBUNIT 4"/>
    <property type="match status" value="1"/>
</dbReference>
<organism evidence="9">
    <name type="scientific">Prasinoderma coloniale</name>
    <dbReference type="NCBI Taxonomy" id="156133"/>
    <lineage>
        <taxon>Eukaryota</taxon>
        <taxon>Viridiplantae</taxon>
        <taxon>Prasinodermophyta</taxon>
        <taxon>Prasinodermophyceae</taxon>
        <taxon>Prasinodermales</taxon>
        <taxon>Prasinodermaceae</taxon>
        <taxon>Prasinoderma</taxon>
    </lineage>
</organism>
<keyword evidence="7 8" id="KW-0472">Membrane</keyword>
<evidence type="ECO:0000256" key="7">
    <source>
        <dbReference type="ARBA" id="ARBA00023136"/>
    </source>
</evidence>
<keyword evidence="5" id="KW-0256">Endoplasmic reticulum</keyword>
<dbReference type="AlphaFoldDB" id="A0A7R9TZC2"/>
<evidence type="ECO:0000256" key="5">
    <source>
        <dbReference type="ARBA" id="ARBA00022824"/>
    </source>
</evidence>
<dbReference type="GO" id="GO:0005789">
    <property type="term" value="C:endoplasmic reticulum membrane"/>
    <property type="evidence" value="ECO:0007669"/>
    <property type="project" value="UniProtKB-SubCell"/>
</dbReference>
<comment type="subcellular location">
    <subcellularLocation>
        <location evidence="1">Endoplasmic reticulum membrane</location>
        <topology evidence="1">Multi-pass membrane protein</topology>
    </subcellularLocation>
</comment>
<evidence type="ECO:0000313" key="9">
    <source>
        <dbReference type="EMBL" id="CAD8249641.1"/>
    </source>
</evidence>
<feature type="transmembrane region" description="Helical" evidence="8">
    <location>
        <begin position="117"/>
        <end position="137"/>
    </location>
</feature>
<dbReference type="EMBL" id="HBDZ01014684">
    <property type="protein sequence ID" value="CAD8249641.1"/>
    <property type="molecule type" value="Transcribed_RNA"/>
</dbReference>
<gene>
    <name evidence="9" type="ORF">PCOL08062_LOCUS11275</name>
</gene>
<sequence length="171" mass="18509">MAARGKWQMDFGCRDSMGGVVDPLGYEARAYAEDESGKGRLRIDEAKLSAAKMKRAWATATKPVQSIGMMGFMLWMSGASLNIFSMMTVGSALWQPLSAVLKADDVFSPFADDRNNVLLPKLVYCLINFGGMMLGLWKLNTLGLLPTHVSDWESGLPPPLSAEMATAGVAL</sequence>
<evidence type="ECO:0000256" key="6">
    <source>
        <dbReference type="ARBA" id="ARBA00022989"/>
    </source>
</evidence>
<keyword evidence="6 8" id="KW-1133">Transmembrane helix</keyword>
<name>A0A7R9TZC2_9VIRI</name>
<dbReference type="InterPro" id="IPR009445">
    <property type="entry name" value="TMEM85/Emc4"/>
</dbReference>
<accession>A0A7R9TZC2</accession>
<keyword evidence="4 8" id="KW-0812">Transmembrane</keyword>
<evidence type="ECO:0000256" key="1">
    <source>
        <dbReference type="ARBA" id="ARBA00004477"/>
    </source>
</evidence>